<dbReference type="RefSeq" id="WP_143041378.1">
    <property type="nucleotide sequence ID" value="NZ_FNFF01000011.1"/>
</dbReference>
<feature type="transmembrane region" description="Helical" evidence="1">
    <location>
        <begin position="132"/>
        <end position="156"/>
    </location>
</feature>
<keyword evidence="1" id="KW-0472">Membrane</keyword>
<sequence length="204" mass="21771">MPLPPPPPPTHISTWPTHEALLEDRVRALRAVRRGRLGGGRLAGLWGVGALAVLGWGLVTLPLKMIADEDAMVIVMGPVCGVLGLAALAGAVLILVFALRKDRRAGELARQWTELAPEPVTDREVRAPGASLIWLLVSFVPCALGLYTAFAGAYAARSAYEAVLTLGTGTLVWLTGLFGLARAFGHYQWVTHELGNSRTNSPVH</sequence>
<reference evidence="2 3" key="1">
    <citation type="submission" date="2016-10" db="EMBL/GenBank/DDBJ databases">
        <authorList>
            <person name="de Groot N.N."/>
        </authorList>
    </citation>
    <scope>NUCLEOTIDE SEQUENCE [LARGE SCALE GENOMIC DNA]</scope>
    <source>
        <strain evidence="2 3">CGMCC 4.5727</strain>
    </source>
</reference>
<name>A0A1G9EED5_9ACTN</name>
<keyword evidence="3" id="KW-1185">Reference proteome</keyword>
<dbReference type="STRING" id="417292.SAMN05421806_111109"/>
<evidence type="ECO:0000313" key="3">
    <source>
        <dbReference type="Proteomes" id="UP000199155"/>
    </source>
</evidence>
<protein>
    <submittedName>
        <fullName evidence="2">Uncharacterized protein</fullName>
    </submittedName>
</protein>
<keyword evidence="1" id="KW-1133">Transmembrane helix</keyword>
<accession>A0A1G9EED5</accession>
<organism evidence="2 3">
    <name type="scientific">Streptomyces indicus</name>
    <dbReference type="NCBI Taxonomy" id="417292"/>
    <lineage>
        <taxon>Bacteria</taxon>
        <taxon>Bacillati</taxon>
        <taxon>Actinomycetota</taxon>
        <taxon>Actinomycetes</taxon>
        <taxon>Kitasatosporales</taxon>
        <taxon>Streptomycetaceae</taxon>
        <taxon>Streptomyces</taxon>
    </lineage>
</organism>
<proteinExistence type="predicted"/>
<dbReference type="AlphaFoldDB" id="A0A1G9EED5"/>
<keyword evidence="1" id="KW-0812">Transmembrane</keyword>
<dbReference type="Proteomes" id="UP000199155">
    <property type="component" value="Unassembled WGS sequence"/>
</dbReference>
<evidence type="ECO:0000256" key="1">
    <source>
        <dbReference type="SAM" id="Phobius"/>
    </source>
</evidence>
<dbReference type="OrthoDB" id="4247899at2"/>
<evidence type="ECO:0000313" key="2">
    <source>
        <dbReference type="EMBL" id="SDK74395.1"/>
    </source>
</evidence>
<feature type="transmembrane region" description="Helical" evidence="1">
    <location>
        <begin position="71"/>
        <end position="99"/>
    </location>
</feature>
<gene>
    <name evidence="2" type="ORF">SAMN05421806_111109</name>
</gene>
<feature type="transmembrane region" description="Helical" evidence="1">
    <location>
        <begin position="42"/>
        <end position="59"/>
    </location>
</feature>
<feature type="transmembrane region" description="Helical" evidence="1">
    <location>
        <begin position="162"/>
        <end position="181"/>
    </location>
</feature>
<dbReference type="EMBL" id="FNFF01000011">
    <property type="protein sequence ID" value="SDK74395.1"/>
    <property type="molecule type" value="Genomic_DNA"/>
</dbReference>